<dbReference type="KEGG" id="hhl:Halha_0741"/>
<evidence type="ECO:0000259" key="2">
    <source>
        <dbReference type="PROSITE" id="PS50943"/>
    </source>
</evidence>
<evidence type="ECO:0000256" key="1">
    <source>
        <dbReference type="SAM" id="MobiDB-lite"/>
    </source>
</evidence>
<dbReference type="InterPro" id="IPR050400">
    <property type="entry name" value="Bact_Cytoskel_RodZ"/>
</dbReference>
<dbReference type="InterPro" id="IPR010982">
    <property type="entry name" value="Lambda_DNA-bd_dom_sf"/>
</dbReference>
<dbReference type="EMBL" id="CP003359">
    <property type="protein sequence ID" value="AGB40714.1"/>
    <property type="molecule type" value="Genomic_DNA"/>
</dbReference>
<dbReference type="PANTHER" id="PTHR34475:SF1">
    <property type="entry name" value="CYTOSKELETON PROTEIN RODZ"/>
    <property type="match status" value="1"/>
</dbReference>
<dbReference type="SMART" id="SM00530">
    <property type="entry name" value="HTH_XRE"/>
    <property type="match status" value="1"/>
</dbReference>
<organism evidence="3 4">
    <name type="scientific">Halobacteroides halobius (strain ATCC 35273 / DSM 5150 / MD-1)</name>
    <dbReference type="NCBI Taxonomy" id="748449"/>
    <lineage>
        <taxon>Bacteria</taxon>
        <taxon>Bacillati</taxon>
        <taxon>Bacillota</taxon>
        <taxon>Clostridia</taxon>
        <taxon>Halanaerobiales</taxon>
        <taxon>Halobacteroidaceae</taxon>
        <taxon>Halobacteroides</taxon>
    </lineage>
</organism>
<dbReference type="PROSITE" id="PS50943">
    <property type="entry name" value="HTH_CROC1"/>
    <property type="match status" value="1"/>
</dbReference>
<dbReference type="Gene3D" id="1.10.260.40">
    <property type="entry name" value="lambda repressor-like DNA-binding domains"/>
    <property type="match status" value="1"/>
</dbReference>
<dbReference type="RefSeq" id="WP_015326440.1">
    <property type="nucleotide sequence ID" value="NC_019978.1"/>
</dbReference>
<dbReference type="Proteomes" id="UP000010880">
    <property type="component" value="Chromosome"/>
</dbReference>
<gene>
    <name evidence="3" type="ordered locus">Halha_0741</name>
</gene>
<feature type="domain" description="HTH cro/C1-type" evidence="2">
    <location>
        <begin position="8"/>
        <end position="68"/>
    </location>
</feature>
<protein>
    <submittedName>
        <fullName evidence="3">Helix-turn-helix protein</fullName>
    </submittedName>
</protein>
<accession>L0K8M5</accession>
<dbReference type="STRING" id="748449.Halha_0741"/>
<dbReference type="GO" id="GO:0003677">
    <property type="term" value="F:DNA binding"/>
    <property type="evidence" value="ECO:0007669"/>
    <property type="project" value="InterPro"/>
</dbReference>
<dbReference type="Pfam" id="PF13413">
    <property type="entry name" value="HTH_25"/>
    <property type="match status" value="1"/>
</dbReference>
<proteinExistence type="predicted"/>
<evidence type="ECO:0000313" key="3">
    <source>
        <dbReference type="EMBL" id="AGB40714.1"/>
    </source>
</evidence>
<sequence length="102" mass="11652">MEEIATKLKNQREQLGITLKEAAKDTKIRLEYLQAIESGNFSNIGQEVFLKGFLKIYSDYLNLDTKEIIAEYEAAKSDYNLDSEDQDSLADKLSMNRVSPKL</sequence>
<reference evidence="4" key="1">
    <citation type="submission" date="2012-02" db="EMBL/GenBank/DDBJ databases">
        <title>The complete genome of Halobacteroides halobius DSM 5150.</title>
        <authorList>
            <person name="Lucas S."/>
            <person name="Copeland A."/>
            <person name="Lapidus A."/>
            <person name="Glavina del Rio T."/>
            <person name="Dalin E."/>
            <person name="Tice H."/>
            <person name="Bruce D."/>
            <person name="Goodwin L."/>
            <person name="Pitluck S."/>
            <person name="Peters L."/>
            <person name="Mikhailova N."/>
            <person name="Gu W."/>
            <person name="Kyrpides N."/>
            <person name="Mavromatis K."/>
            <person name="Ivanova N."/>
            <person name="Brettin T."/>
            <person name="Detter J.C."/>
            <person name="Han C."/>
            <person name="Larimer F."/>
            <person name="Land M."/>
            <person name="Hauser L."/>
            <person name="Markowitz V."/>
            <person name="Cheng J.-F."/>
            <person name="Hugenholtz P."/>
            <person name="Woyke T."/>
            <person name="Wu D."/>
            <person name="Tindall B."/>
            <person name="Pomrenke H."/>
            <person name="Brambilla E."/>
            <person name="Klenk H.-P."/>
            <person name="Eisen J.A."/>
        </authorList>
    </citation>
    <scope>NUCLEOTIDE SEQUENCE [LARGE SCALE GENOMIC DNA]</scope>
    <source>
        <strain evidence="4">ATCC 35273 / DSM 5150 / MD-1</strain>
    </source>
</reference>
<feature type="region of interest" description="Disordered" evidence="1">
    <location>
        <begin position="83"/>
        <end position="102"/>
    </location>
</feature>
<dbReference type="AlphaFoldDB" id="L0K8M5"/>
<dbReference type="eggNOG" id="COG1426">
    <property type="taxonomic scope" value="Bacteria"/>
</dbReference>
<dbReference type="HOGENOM" id="CLU_2273434_0_0_9"/>
<dbReference type="InterPro" id="IPR001387">
    <property type="entry name" value="Cro/C1-type_HTH"/>
</dbReference>
<dbReference type="CDD" id="cd00093">
    <property type="entry name" value="HTH_XRE"/>
    <property type="match status" value="1"/>
</dbReference>
<evidence type="ECO:0000313" key="4">
    <source>
        <dbReference type="Proteomes" id="UP000010880"/>
    </source>
</evidence>
<name>L0K8M5_HALHC</name>
<dbReference type="SUPFAM" id="SSF47413">
    <property type="entry name" value="lambda repressor-like DNA-binding domains"/>
    <property type="match status" value="1"/>
</dbReference>
<keyword evidence="4" id="KW-1185">Reference proteome</keyword>
<dbReference type="PANTHER" id="PTHR34475">
    <property type="match status" value="1"/>
</dbReference>